<feature type="domain" description="ABC transmembrane type-1" evidence="15">
    <location>
        <begin position="178"/>
        <end position="457"/>
    </location>
</feature>
<dbReference type="SUPFAM" id="SSF90123">
    <property type="entry name" value="ABC transporter transmembrane region"/>
    <property type="match status" value="1"/>
</dbReference>
<dbReference type="InterPro" id="IPR027417">
    <property type="entry name" value="P-loop_NTPase"/>
</dbReference>
<dbReference type="InterPro" id="IPR011527">
    <property type="entry name" value="ABC1_TM_dom"/>
</dbReference>
<comment type="subcellular location">
    <subcellularLocation>
        <location evidence="1">Cell membrane</location>
        <topology evidence="1">Multi-pass membrane protein</topology>
    </subcellularLocation>
</comment>
<dbReference type="SUPFAM" id="SSF52540">
    <property type="entry name" value="P-loop containing nucleoside triphosphate hydrolases"/>
    <property type="match status" value="1"/>
</dbReference>
<keyword evidence="3" id="KW-1003">Cell membrane</keyword>
<keyword evidence="9" id="KW-0067">ATP-binding</keyword>
<accession>A0ABQ1EDR2</accession>
<feature type="transmembrane region" description="Helical" evidence="13">
    <location>
        <begin position="313"/>
        <end position="332"/>
    </location>
</feature>
<dbReference type="NCBIfam" id="TIGR01193">
    <property type="entry name" value="bacteriocin_ABC"/>
    <property type="match status" value="1"/>
</dbReference>
<dbReference type="Pfam" id="PF00005">
    <property type="entry name" value="ABC_tran"/>
    <property type="match status" value="1"/>
</dbReference>
<dbReference type="InterPro" id="IPR005074">
    <property type="entry name" value="Peptidase_C39"/>
</dbReference>
<keyword evidence="4" id="KW-0645">Protease</keyword>
<dbReference type="PROSITE" id="PS50929">
    <property type="entry name" value="ABC_TM1F"/>
    <property type="match status" value="1"/>
</dbReference>
<dbReference type="Pfam" id="PF00664">
    <property type="entry name" value="ABC_membrane"/>
    <property type="match status" value="1"/>
</dbReference>
<evidence type="ECO:0000256" key="1">
    <source>
        <dbReference type="ARBA" id="ARBA00004651"/>
    </source>
</evidence>
<dbReference type="InterPro" id="IPR017871">
    <property type="entry name" value="ABC_transporter-like_CS"/>
</dbReference>
<dbReference type="InterPro" id="IPR036640">
    <property type="entry name" value="ABC1_TM_sf"/>
</dbReference>
<dbReference type="Gene3D" id="3.90.70.10">
    <property type="entry name" value="Cysteine proteinases"/>
    <property type="match status" value="1"/>
</dbReference>
<evidence type="ECO:0000259" key="14">
    <source>
        <dbReference type="PROSITE" id="PS50893"/>
    </source>
</evidence>
<dbReference type="InterPro" id="IPR003439">
    <property type="entry name" value="ABC_transporter-like_ATP-bd"/>
</dbReference>
<dbReference type="Gene3D" id="1.20.1560.10">
    <property type="entry name" value="ABC transporter type 1, transmembrane domain"/>
    <property type="match status" value="1"/>
</dbReference>
<sequence length="749" mass="84645">MDEGDVELNNIFKRYVCIKQHDSKDCGCACLATVCKQYGLTIPISKIRELASTDKEGTSVYGLINAAESIGFDVKAVKSNDFRKIFSNLPFPAIAHVIINKTIPHYVVIHEVSENEIIVADPNVGIVKYKPDDFFEIWTGIIMLMLPNSRFEQGNQSKGSFKRFLSLLKPQKGLIVNIFLASVLYTAFGIGGSFYYQYLVDNVLQYNIENTLNVISIGFVMLSIFGVLLNTFRTQLLLYLTQRIDVPLMLGYYNHVVKLPMNFFGSRKIGEILSRFNDANNIKEAISEGTLTILIDTIMVLIGGFILYSENHLLFSITLIPVILYIIIVWSFNKPISNINRTTMENSANMTSYLVESLNGIETVKSFNAEREVCIETERRLIRVVKAVFKNGFINNIQTSLKSGIKGVFGIVLLWIGAHEVINGRLTIGQLLSFNALLVYFLTPIENLINLQSKIQTAIVAADRLSEILDIEIEKSRDEDKKIKPESLKGTIEFKNVDFRYGEREHILKDLSLIIRQGEKIALVGESGAGKTTLAKLLMNFYKCNNGELLINGYNIQDINLDVLREKVVYISQNIFLFSGTIKENLYFGKSDINLEKIISACKKAKIHDYINSLPLRYDTLIEENGSNFSGGQKQRLAIARAILKKPDIIIMDEATSSLDSVTEKAIEKTMYEFSKDTTTIIIAHRLSTIMRCDKIYVIDKGTIVEGGAHNELINNRGIYYNLWKDQLPDYYISNEIASTMIDEVIFNE</sequence>
<evidence type="ECO:0000313" key="17">
    <source>
        <dbReference type="EMBL" id="GFZ32673.1"/>
    </source>
</evidence>
<dbReference type="CDD" id="cd02418">
    <property type="entry name" value="Peptidase_C39B"/>
    <property type="match status" value="1"/>
</dbReference>
<dbReference type="PANTHER" id="PTHR43394">
    <property type="entry name" value="ATP-DEPENDENT PERMEASE MDL1, MITOCHONDRIAL"/>
    <property type="match status" value="1"/>
</dbReference>
<feature type="transmembrane region" description="Helical" evidence="13">
    <location>
        <begin position="285"/>
        <end position="307"/>
    </location>
</feature>
<dbReference type="InterPro" id="IPR039421">
    <property type="entry name" value="Type_1_exporter"/>
</dbReference>
<protein>
    <submittedName>
        <fullName evidence="17">Bacteriocin cleavage/export ABC transporter</fullName>
    </submittedName>
</protein>
<dbReference type="InterPro" id="IPR003593">
    <property type="entry name" value="AAA+_ATPase"/>
</dbReference>
<dbReference type="CDD" id="cd18570">
    <property type="entry name" value="ABC_6TM_PCAT1_LagD_like"/>
    <property type="match status" value="1"/>
</dbReference>
<dbReference type="PROSITE" id="PS50990">
    <property type="entry name" value="PEPTIDASE_C39"/>
    <property type="match status" value="1"/>
</dbReference>
<evidence type="ECO:0000256" key="8">
    <source>
        <dbReference type="ARBA" id="ARBA00022807"/>
    </source>
</evidence>
<comment type="caution">
    <text evidence="17">The sequence shown here is derived from an EMBL/GenBank/DDBJ whole genome shotgun (WGS) entry which is preliminary data.</text>
</comment>
<keyword evidence="12 13" id="KW-0472">Membrane</keyword>
<keyword evidence="11 13" id="KW-1133">Transmembrane helix</keyword>
<dbReference type="Pfam" id="PF03412">
    <property type="entry name" value="Peptidase_C39"/>
    <property type="match status" value="1"/>
</dbReference>
<keyword evidence="8" id="KW-0788">Thiol protease</keyword>
<evidence type="ECO:0000259" key="16">
    <source>
        <dbReference type="PROSITE" id="PS50990"/>
    </source>
</evidence>
<keyword evidence="5 13" id="KW-0812">Transmembrane</keyword>
<feature type="domain" description="Peptidase C39" evidence="16">
    <location>
        <begin position="20"/>
        <end position="145"/>
    </location>
</feature>
<evidence type="ECO:0000256" key="13">
    <source>
        <dbReference type="SAM" id="Phobius"/>
    </source>
</evidence>
<evidence type="ECO:0000256" key="5">
    <source>
        <dbReference type="ARBA" id="ARBA00022692"/>
    </source>
</evidence>
<feature type="domain" description="ABC transporter" evidence="14">
    <location>
        <begin position="492"/>
        <end position="726"/>
    </location>
</feature>
<keyword evidence="7" id="KW-0378">Hydrolase</keyword>
<keyword evidence="10" id="KW-1278">Translocase</keyword>
<evidence type="ECO:0000256" key="6">
    <source>
        <dbReference type="ARBA" id="ARBA00022741"/>
    </source>
</evidence>
<keyword evidence="6" id="KW-0547">Nucleotide-binding</keyword>
<evidence type="ECO:0000256" key="11">
    <source>
        <dbReference type="ARBA" id="ARBA00022989"/>
    </source>
</evidence>
<name>A0ABQ1EDR2_9CLOT</name>
<organism evidence="17 18">
    <name type="scientific">Clostridium zeae</name>
    <dbReference type="NCBI Taxonomy" id="2759022"/>
    <lineage>
        <taxon>Bacteria</taxon>
        <taxon>Bacillati</taxon>
        <taxon>Bacillota</taxon>
        <taxon>Clostridia</taxon>
        <taxon>Eubacteriales</taxon>
        <taxon>Clostridiaceae</taxon>
        <taxon>Clostridium</taxon>
    </lineage>
</organism>
<dbReference type="PANTHER" id="PTHR43394:SF1">
    <property type="entry name" value="ATP-BINDING CASSETTE SUB-FAMILY B MEMBER 10, MITOCHONDRIAL"/>
    <property type="match status" value="1"/>
</dbReference>
<keyword evidence="2" id="KW-0813">Transport</keyword>
<evidence type="ECO:0000256" key="10">
    <source>
        <dbReference type="ARBA" id="ARBA00022967"/>
    </source>
</evidence>
<evidence type="ECO:0000256" key="12">
    <source>
        <dbReference type="ARBA" id="ARBA00023136"/>
    </source>
</evidence>
<proteinExistence type="predicted"/>
<gene>
    <name evidence="17" type="ORF">CSC2_31990</name>
</gene>
<dbReference type="Gene3D" id="3.40.50.300">
    <property type="entry name" value="P-loop containing nucleotide triphosphate hydrolases"/>
    <property type="match status" value="1"/>
</dbReference>
<dbReference type="SMART" id="SM00382">
    <property type="entry name" value="AAA"/>
    <property type="match status" value="1"/>
</dbReference>
<dbReference type="InterPro" id="IPR005897">
    <property type="entry name" value="Pept_C39_ABC_bacteriocin"/>
</dbReference>
<evidence type="ECO:0000313" key="18">
    <source>
        <dbReference type="Proteomes" id="UP000663802"/>
    </source>
</evidence>
<evidence type="ECO:0000256" key="7">
    <source>
        <dbReference type="ARBA" id="ARBA00022801"/>
    </source>
</evidence>
<dbReference type="PROSITE" id="PS50893">
    <property type="entry name" value="ABC_TRANSPORTER_2"/>
    <property type="match status" value="1"/>
</dbReference>
<evidence type="ECO:0000256" key="3">
    <source>
        <dbReference type="ARBA" id="ARBA00022475"/>
    </source>
</evidence>
<evidence type="ECO:0000259" key="15">
    <source>
        <dbReference type="PROSITE" id="PS50929"/>
    </source>
</evidence>
<dbReference type="EMBL" id="BMBA01000003">
    <property type="protein sequence ID" value="GFZ32673.1"/>
    <property type="molecule type" value="Genomic_DNA"/>
</dbReference>
<evidence type="ECO:0000256" key="9">
    <source>
        <dbReference type="ARBA" id="ARBA00022840"/>
    </source>
</evidence>
<keyword evidence="18" id="KW-1185">Reference proteome</keyword>
<evidence type="ECO:0000256" key="4">
    <source>
        <dbReference type="ARBA" id="ARBA00022670"/>
    </source>
</evidence>
<dbReference type="PROSITE" id="PS00211">
    <property type="entry name" value="ABC_TRANSPORTER_1"/>
    <property type="match status" value="1"/>
</dbReference>
<feature type="transmembrane region" description="Helical" evidence="13">
    <location>
        <begin position="174"/>
        <end position="199"/>
    </location>
</feature>
<reference evidence="17 18" key="1">
    <citation type="journal article" date="2021" name="Int. J. Syst. Evol. Microbiol.">
        <title>Clostridium zeae sp. nov., isolated from corn silage.</title>
        <authorList>
            <person name="Kobayashi H."/>
            <person name="Tanizawa Y."/>
            <person name="Yagura M."/>
            <person name="Sakamoto M."/>
            <person name="Ohkuma M."/>
            <person name="Tohno M."/>
        </authorList>
    </citation>
    <scope>NUCLEOTIDE SEQUENCE [LARGE SCALE GENOMIC DNA]</scope>
    <source>
        <strain evidence="17 18">CSC2</strain>
    </source>
</reference>
<evidence type="ECO:0000256" key="2">
    <source>
        <dbReference type="ARBA" id="ARBA00022448"/>
    </source>
</evidence>
<dbReference type="Proteomes" id="UP000663802">
    <property type="component" value="Unassembled WGS sequence"/>
</dbReference>
<feature type="transmembrane region" description="Helical" evidence="13">
    <location>
        <begin position="211"/>
        <end position="232"/>
    </location>
</feature>